<name>A0A1V6QUH2_9EURO</name>
<organism evidence="2 3">
    <name type="scientific">Penicillium solitum</name>
    <dbReference type="NCBI Taxonomy" id="60172"/>
    <lineage>
        <taxon>Eukaryota</taxon>
        <taxon>Fungi</taxon>
        <taxon>Dikarya</taxon>
        <taxon>Ascomycota</taxon>
        <taxon>Pezizomycotina</taxon>
        <taxon>Eurotiomycetes</taxon>
        <taxon>Eurotiomycetidae</taxon>
        <taxon>Eurotiales</taxon>
        <taxon>Aspergillaceae</taxon>
        <taxon>Penicillium</taxon>
    </lineage>
</organism>
<dbReference type="EMBL" id="MDYO01000040">
    <property type="protein sequence ID" value="OQD92566.1"/>
    <property type="molecule type" value="Genomic_DNA"/>
</dbReference>
<sequence length="202" mass="22052">MSQMKGKMEEVRECQPPNALPNTWDTKTTIEASEAAPTLTLDTTVKSVPSVKPMVSRLTLSRFGGPTMALHPGHKRKAPVAPVGSAADKRVKKAPISKRPEAKTPVPGLATSKHGPFDDIEWHNSVLGDPEKLRLENSKALVTVYEGILETLAQMDLDLRNLEEMMVDHGYIAEYVGKNDDAEGKEASSKQCESLESVGVKY</sequence>
<feature type="region of interest" description="Disordered" evidence="1">
    <location>
        <begin position="1"/>
        <end position="24"/>
    </location>
</feature>
<gene>
    <name evidence="2" type="ORF">PENSOL_c040G03180</name>
</gene>
<feature type="region of interest" description="Disordered" evidence="1">
    <location>
        <begin position="66"/>
        <end position="115"/>
    </location>
</feature>
<protein>
    <submittedName>
        <fullName evidence="2">Uncharacterized protein</fullName>
    </submittedName>
</protein>
<evidence type="ECO:0000256" key="1">
    <source>
        <dbReference type="SAM" id="MobiDB-lite"/>
    </source>
</evidence>
<comment type="caution">
    <text evidence="2">The sequence shown here is derived from an EMBL/GenBank/DDBJ whole genome shotgun (WGS) entry which is preliminary data.</text>
</comment>
<dbReference type="AlphaFoldDB" id="A0A1V6QUH2"/>
<evidence type="ECO:0000313" key="2">
    <source>
        <dbReference type="EMBL" id="OQD92566.1"/>
    </source>
</evidence>
<dbReference type="Proteomes" id="UP000191612">
    <property type="component" value="Unassembled WGS sequence"/>
</dbReference>
<feature type="compositionally biased region" description="Basic and acidic residues" evidence="1">
    <location>
        <begin position="1"/>
        <end position="13"/>
    </location>
</feature>
<reference evidence="3" key="1">
    <citation type="journal article" date="2017" name="Nat. Microbiol.">
        <title>Global analysis of biosynthetic gene clusters reveals vast potential of secondary metabolite production in Penicillium species.</title>
        <authorList>
            <person name="Nielsen J.C."/>
            <person name="Grijseels S."/>
            <person name="Prigent S."/>
            <person name="Ji B."/>
            <person name="Dainat J."/>
            <person name="Nielsen K.F."/>
            <person name="Frisvad J.C."/>
            <person name="Workman M."/>
            <person name="Nielsen J."/>
        </authorList>
    </citation>
    <scope>NUCLEOTIDE SEQUENCE [LARGE SCALE GENOMIC DNA]</scope>
    <source>
        <strain evidence="3">IBT 29525</strain>
    </source>
</reference>
<proteinExistence type="predicted"/>
<accession>A0A1V6QUH2</accession>
<evidence type="ECO:0000313" key="3">
    <source>
        <dbReference type="Proteomes" id="UP000191612"/>
    </source>
</evidence>
<keyword evidence="3" id="KW-1185">Reference proteome</keyword>